<feature type="region of interest" description="Disordered" evidence="1">
    <location>
        <begin position="44"/>
        <end position="85"/>
    </location>
</feature>
<gene>
    <name evidence="2" type="ORF">Ciccas_006626</name>
</gene>
<protein>
    <recommendedName>
        <fullName evidence="4">FYVE-type domain-containing protein</fullName>
    </recommendedName>
</protein>
<sequence>MFHCKFCGTRFCNSCLRGEFKGEMKSPGICKMCNQSDCVGKELTFPNPPTPCLGEREKSKTKKSKGKKGKKGAKKSKGKKKSKKK</sequence>
<organism evidence="2 3">
    <name type="scientific">Cichlidogyrus casuarinus</name>
    <dbReference type="NCBI Taxonomy" id="1844966"/>
    <lineage>
        <taxon>Eukaryota</taxon>
        <taxon>Metazoa</taxon>
        <taxon>Spiralia</taxon>
        <taxon>Lophotrochozoa</taxon>
        <taxon>Platyhelminthes</taxon>
        <taxon>Monogenea</taxon>
        <taxon>Monopisthocotylea</taxon>
        <taxon>Dactylogyridea</taxon>
        <taxon>Ancyrocephalidae</taxon>
        <taxon>Cichlidogyrus</taxon>
    </lineage>
</organism>
<evidence type="ECO:0000256" key="1">
    <source>
        <dbReference type="SAM" id="MobiDB-lite"/>
    </source>
</evidence>
<name>A0ABD2Q923_9PLAT</name>
<evidence type="ECO:0008006" key="4">
    <source>
        <dbReference type="Google" id="ProtNLM"/>
    </source>
</evidence>
<evidence type="ECO:0000313" key="2">
    <source>
        <dbReference type="EMBL" id="KAL3314751.1"/>
    </source>
</evidence>
<evidence type="ECO:0000313" key="3">
    <source>
        <dbReference type="Proteomes" id="UP001626550"/>
    </source>
</evidence>
<dbReference type="AlphaFoldDB" id="A0ABD2Q923"/>
<keyword evidence="3" id="KW-1185">Reference proteome</keyword>
<reference evidence="2 3" key="1">
    <citation type="submission" date="2024-11" db="EMBL/GenBank/DDBJ databases">
        <title>Adaptive evolution of stress response genes in parasites aligns with host niche diversity.</title>
        <authorList>
            <person name="Hahn C."/>
            <person name="Resl P."/>
        </authorList>
    </citation>
    <scope>NUCLEOTIDE SEQUENCE [LARGE SCALE GENOMIC DNA]</scope>
    <source>
        <strain evidence="2">EGGRZ-B1_66</strain>
        <tissue evidence="2">Body</tissue>
    </source>
</reference>
<proteinExistence type="predicted"/>
<comment type="caution">
    <text evidence="2">The sequence shown here is derived from an EMBL/GenBank/DDBJ whole genome shotgun (WGS) entry which is preliminary data.</text>
</comment>
<feature type="compositionally biased region" description="Basic residues" evidence="1">
    <location>
        <begin position="59"/>
        <end position="85"/>
    </location>
</feature>
<dbReference type="EMBL" id="JBJKFK010000916">
    <property type="protein sequence ID" value="KAL3314751.1"/>
    <property type="molecule type" value="Genomic_DNA"/>
</dbReference>
<accession>A0ABD2Q923</accession>
<dbReference type="Proteomes" id="UP001626550">
    <property type="component" value="Unassembled WGS sequence"/>
</dbReference>